<dbReference type="GO" id="GO:0005524">
    <property type="term" value="F:ATP binding"/>
    <property type="evidence" value="ECO:0007669"/>
    <property type="project" value="UniProtKB-KW"/>
</dbReference>
<keyword evidence="9" id="KW-0378">Hydrolase</keyword>
<evidence type="ECO:0000313" key="9">
    <source>
        <dbReference type="EMBL" id="CNV63059.1"/>
    </source>
</evidence>
<reference evidence="9 10" key="1">
    <citation type="submission" date="2015-03" db="EMBL/GenBank/DDBJ databases">
        <authorList>
            <consortium name="Pathogen Informatics"/>
        </authorList>
    </citation>
    <scope>NUCLEOTIDE SEQUENCE [LARGE SCALE GENOMIC DNA]</scope>
    <source>
        <strain evidence="9 10">D00501624</strain>
    </source>
</reference>
<keyword evidence="4" id="KW-0479">Metal-binding</keyword>
<evidence type="ECO:0000256" key="2">
    <source>
        <dbReference type="ARBA" id="ARBA00006024"/>
    </source>
</evidence>
<dbReference type="PANTHER" id="PTHR43079:SF1">
    <property type="entry name" value="CADMIUM_ZINC-TRANSPORTING ATPASE HMA1, CHLOROPLASTIC-RELATED"/>
    <property type="match status" value="1"/>
</dbReference>
<dbReference type="InterPro" id="IPR036412">
    <property type="entry name" value="HAD-like_sf"/>
</dbReference>
<evidence type="ECO:0000256" key="7">
    <source>
        <dbReference type="ARBA" id="ARBA00022842"/>
    </source>
</evidence>
<dbReference type="GO" id="GO:0016787">
    <property type="term" value="F:hydrolase activity"/>
    <property type="evidence" value="ECO:0007669"/>
    <property type="project" value="UniProtKB-KW"/>
</dbReference>
<dbReference type="Gene3D" id="3.40.50.1000">
    <property type="entry name" value="HAD superfamily/HAD-like"/>
    <property type="match status" value="1"/>
</dbReference>
<keyword evidence="3" id="KW-0597">Phosphoprotein</keyword>
<dbReference type="EMBL" id="CQQC01001090">
    <property type="protein sequence ID" value="CNV63059.1"/>
    <property type="molecule type" value="Genomic_DNA"/>
</dbReference>
<accession>A0A655FCV7</accession>
<evidence type="ECO:0000256" key="6">
    <source>
        <dbReference type="ARBA" id="ARBA00022840"/>
    </source>
</evidence>
<organism evidence="9 10">
    <name type="scientific">Mycobacterium tuberculosis</name>
    <dbReference type="NCBI Taxonomy" id="1773"/>
    <lineage>
        <taxon>Bacteria</taxon>
        <taxon>Bacillati</taxon>
        <taxon>Actinomycetota</taxon>
        <taxon>Actinomycetes</taxon>
        <taxon>Mycobacteriales</taxon>
        <taxon>Mycobacteriaceae</taxon>
        <taxon>Mycobacterium</taxon>
        <taxon>Mycobacterium tuberculosis complex</taxon>
    </lineage>
</organism>
<name>A0A655FCV7_MYCTX</name>
<dbReference type="EC" id="3.6.3.5" evidence="9"/>
<keyword evidence="5" id="KW-0547">Nucleotide-binding</keyword>
<comment type="subcellular location">
    <subcellularLocation>
        <location evidence="1">Membrane</location>
        <topology evidence="1">Multi-pass membrane protein</topology>
    </subcellularLocation>
</comment>
<keyword evidence="8" id="KW-1278">Translocase</keyword>
<evidence type="ECO:0000256" key="5">
    <source>
        <dbReference type="ARBA" id="ARBA00022741"/>
    </source>
</evidence>
<keyword evidence="6" id="KW-0067">ATP-binding</keyword>
<evidence type="ECO:0000256" key="1">
    <source>
        <dbReference type="ARBA" id="ARBA00004141"/>
    </source>
</evidence>
<dbReference type="InterPro" id="IPR023214">
    <property type="entry name" value="HAD_sf"/>
</dbReference>
<dbReference type="Proteomes" id="UP000039217">
    <property type="component" value="Unassembled WGS sequence"/>
</dbReference>
<protein>
    <submittedName>
        <fullName evidence="9">ATPase P</fullName>
        <ecNumber evidence="9">3.6.3.-</ecNumber>
        <ecNumber evidence="9">3.6.3.5</ecNumber>
    </submittedName>
</protein>
<evidence type="ECO:0000256" key="4">
    <source>
        <dbReference type="ARBA" id="ARBA00022723"/>
    </source>
</evidence>
<comment type="similarity">
    <text evidence="2">Belongs to the cation transport ATPase (P-type) (TC 3.A.3) family. Type IB subfamily.</text>
</comment>
<dbReference type="SUPFAM" id="SSF56784">
    <property type="entry name" value="HAD-like"/>
    <property type="match status" value="1"/>
</dbReference>
<dbReference type="InterPro" id="IPR051949">
    <property type="entry name" value="Cation_Transport_ATPase"/>
</dbReference>
<proteinExistence type="inferred from homology"/>
<keyword evidence="7" id="KW-0460">Magnesium</keyword>
<dbReference type="GO" id="GO:0046872">
    <property type="term" value="F:metal ion binding"/>
    <property type="evidence" value="ECO:0007669"/>
    <property type="project" value="UniProtKB-KW"/>
</dbReference>
<dbReference type="EC" id="3.6.3.-" evidence="9"/>
<evidence type="ECO:0000313" key="10">
    <source>
        <dbReference type="Proteomes" id="UP000039217"/>
    </source>
</evidence>
<dbReference type="AlphaFoldDB" id="A0A655FCV7"/>
<dbReference type="GO" id="GO:0016020">
    <property type="term" value="C:membrane"/>
    <property type="evidence" value="ECO:0007669"/>
    <property type="project" value="UniProtKB-SubCell"/>
</dbReference>
<dbReference type="PANTHER" id="PTHR43079">
    <property type="entry name" value="PROBABLE CADMIUM/ZINC-TRANSPORTING ATPASE HMA1"/>
    <property type="match status" value="1"/>
</dbReference>
<gene>
    <name evidence="9" type="primary">ctpD</name>
    <name evidence="9" type="ORF">ERS007661_02839</name>
</gene>
<sequence length="107" mass="11139">MAAARAAVAMGAGADLTLQTADGVTIRDELHTIPTIIGLARQARRVVTVNLAIAATFIAVLVLWDLFGQLPLPLGVVGHEGSTVLVALNGMRLLTNRSWRAAASAAR</sequence>
<evidence type="ECO:0000256" key="8">
    <source>
        <dbReference type="ARBA" id="ARBA00022967"/>
    </source>
</evidence>
<evidence type="ECO:0000256" key="3">
    <source>
        <dbReference type="ARBA" id="ARBA00022553"/>
    </source>
</evidence>